<keyword evidence="2" id="KW-0067">ATP-binding</keyword>
<dbReference type="SUPFAM" id="SSF52540">
    <property type="entry name" value="P-loop containing nucleoside triphosphate hydrolases"/>
    <property type="match status" value="1"/>
</dbReference>
<evidence type="ECO:0000313" key="3">
    <source>
        <dbReference type="Proteomes" id="UP000469346"/>
    </source>
</evidence>
<evidence type="ECO:0000259" key="1">
    <source>
        <dbReference type="Pfam" id="PF01637"/>
    </source>
</evidence>
<dbReference type="Gene3D" id="3.40.50.300">
    <property type="entry name" value="P-loop containing nucleotide triphosphate hydrolases"/>
    <property type="match status" value="1"/>
</dbReference>
<dbReference type="AlphaFoldDB" id="A0A6N9TSV0"/>
<evidence type="ECO:0000313" key="2">
    <source>
        <dbReference type="EMBL" id="NDY41616.1"/>
    </source>
</evidence>
<reference evidence="2 3" key="1">
    <citation type="submission" date="2020-02" db="EMBL/GenBank/DDBJ databases">
        <title>Comparative genomics of sulfur disproportionating microorganisms.</title>
        <authorList>
            <person name="Ward L.M."/>
            <person name="Bertran E."/>
            <person name="Johnston D.T."/>
        </authorList>
    </citation>
    <scope>NUCLEOTIDE SEQUENCE [LARGE SCALE GENOMIC DNA]</scope>
    <source>
        <strain evidence="2 3">DSM 100025</strain>
    </source>
</reference>
<keyword evidence="2" id="KW-0547">Nucleotide-binding</keyword>
<dbReference type="InterPro" id="IPR011579">
    <property type="entry name" value="ATPase_dom"/>
</dbReference>
<dbReference type="GO" id="GO:0005524">
    <property type="term" value="F:ATP binding"/>
    <property type="evidence" value="ECO:0007669"/>
    <property type="project" value="UniProtKB-KW"/>
</dbReference>
<proteinExistence type="predicted"/>
<dbReference type="RefSeq" id="WP_163297770.1">
    <property type="nucleotide sequence ID" value="NZ_JAAGRR010000011.1"/>
</dbReference>
<protein>
    <submittedName>
        <fullName evidence="2">ATP-binding protein</fullName>
    </submittedName>
</protein>
<accession>A0A6N9TSV0</accession>
<keyword evidence="3" id="KW-1185">Reference proteome</keyword>
<organism evidence="2 3">
    <name type="scientific">Dissulfurirhabdus thermomarina</name>
    <dbReference type="NCBI Taxonomy" id="1765737"/>
    <lineage>
        <taxon>Bacteria</taxon>
        <taxon>Deltaproteobacteria</taxon>
        <taxon>Dissulfurirhabdaceae</taxon>
        <taxon>Dissulfurirhabdus</taxon>
    </lineage>
</organism>
<name>A0A6N9TSV0_DISTH</name>
<dbReference type="PANTHER" id="PTHR34301:SF8">
    <property type="entry name" value="ATPASE DOMAIN-CONTAINING PROTEIN"/>
    <property type="match status" value="1"/>
</dbReference>
<dbReference type="Proteomes" id="UP000469346">
    <property type="component" value="Unassembled WGS sequence"/>
</dbReference>
<dbReference type="EMBL" id="JAAGRR010000011">
    <property type="protein sequence ID" value="NDY41616.1"/>
    <property type="molecule type" value="Genomic_DNA"/>
</dbReference>
<feature type="domain" description="ATPase" evidence="1">
    <location>
        <begin position="19"/>
        <end position="178"/>
    </location>
</feature>
<sequence>MPVEKNPFQLQEIPPDAPFCDRERELAELLAYARAGGNVVVYSPRRYGKTSLVKRVQDRLRVDGAVTVFVDFFGVTSVDDVAARLAKAVFRVTHGREPLWRTALRVMRSFRPVLKPDAGGGFTLTVEPAGTGATGLELLEGTMESLGAFVREGGAPVQVTLDEFQEIVTLRGALSVEAALRRHIQGHRASYFFVGSRRRVLLGIFNERQRPFFRAAINYPLGPLPPEDLARYLVERFAAGGRTCPPEVARRLVELAAGHPYYAQKLAFLLHTGGGRICLKALDGALERLVRSEAPVFEAVLQGISPHQRRLLRALAFEPSAAPLGAGFIQRHGLGSVGGVQHSLRRLEELDLVERPAPGAPWRVVDPVLGLWLRRQEEDRLPGPA</sequence>
<comment type="caution">
    <text evidence="2">The sequence shown here is derived from an EMBL/GenBank/DDBJ whole genome shotgun (WGS) entry which is preliminary data.</text>
</comment>
<dbReference type="InterPro" id="IPR027417">
    <property type="entry name" value="P-loop_NTPase"/>
</dbReference>
<dbReference type="PANTHER" id="PTHR34301">
    <property type="entry name" value="DNA-BINDING PROTEIN-RELATED"/>
    <property type="match status" value="1"/>
</dbReference>
<dbReference type="Pfam" id="PF01637">
    <property type="entry name" value="ATPase_2"/>
    <property type="match status" value="1"/>
</dbReference>
<gene>
    <name evidence="2" type="ORF">G3N55_01955</name>
</gene>